<reference evidence="1 2" key="2">
    <citation type="submission" date="2010-03" db="EMBL/GenBank/DDBJ databases">
        <authorList>
            <person name="Pajon A."/>
        </authorList>
    </citation>
    <scope>NUCLEOTIDE SEQUENCE [LARGE SCALE GENOMIC DNA]</scope>
    <source>
        <strain evidence="2">7-10-1-b</strain>
    </source>
</reference>
<reference evidence="1 2" key="1">
    <citation type="submission" date="2010-03" db="EMBL/GenBank/DDBJ databases">
        <title>The genome sequence of Gordonibacter pamelaeae 7-10-1-bT.</title>
        <authorList>
            <consortium name="metaHIT consortium -- http://www.metahit.eu/"/>
            <person name="Pajon A."/>
            <person name="Turner K."/>
            <person name="Parkhill J."/>
            <person name="Timmis K."/>
            <person name="Oxley A."/>
            <person name="Wurdemann D."/>
        </authorList>
    </citation>
    <scope>NUCLEOTIDE SEQUENCE [LARGE SCALE GENOMIC DNA]</scope>
    <source>
        <strain evidence="2">7-10-1-b</strain>
    </source>
</reference>
<proteinExistence type="predicted"/>
<evidence type="ECO:0000313" key="1">
    <source>
        <dbReference type="EMBL" id="CBL03501.1"/>
    </source>
</evidence>
<dbReference type="KEGG" id="gpa:GPA_05590"/>
<evidence type="ECO:0008006" key="3">
    <source>
        <dbReference type="Google" id="ProtNLM"/>
    </source>
</evidence>
<gene>
    <name evidence="1" type="ORF">GPA_05590</name>
</gene>
<sequence>MSGKAEGGGEMATISMFFGIVVIMYNESAGKHHAPHVHARYAEFSCSLDFEGEVLDGYLPPRKLTLLRAWVVLHREELEADWKLLSEGLDAFKIDPLR</sequence>
<dbReference type="InterPro" id="IPR025427">
    <property type="entry name" value="DUF4160"/>
</dbReference>
<keyword evidence="2" id="KW-1185">Reference proteome</keyword>
<protein>
    <recommendedName>
        <fullName evidence="3">DUF4160 domain-containing protein</fullName>
    </recommendedName>
</protein>
<dbReference type="HOGENOM" id="CLU_162083_0_0_11"/>
<organism evidence="1 2">
    <name type="scientific">Gordonibacter pamelaeae 7-10-1-b</name>
    <dbReference type="NCBI Taxonomy" id="657308"/>
    <lineage>
        <taxon>Bacteria</taxon>
        <taxon>Bacillati</taxon>
        <taxon>Actinomycetota</taxon>
        <taxon>Coriobacteriia</taxon>
        <taxon>Eggerthellales</taxon>
        <taxon>Eggerthellaceae</taxon>
        <taxon>Gordonibacter</taxon>
    </lineage>
</organism>
<evidence type="ECO:0000313" key="2">
    <source>
        <dbReference type="Proteomes" id="UP000008805"/>
    </source>
</evidence>
<dbReference type="AlphaFoldDB" id="D6E704"/>
<name>D6E704_9ACTN</name>
<dbReference type="EMBL" id="FP929047">
    <property type="protein sequence ID" value="CBL03501.1"/>
    <property type="molecule type" value="Genomic_DNA"/>
</dbReference>
<accession>D6E704</accession>
<dbReference type="Proteomes" id="UP000008805">
    <property type="component" value="Chromosome"/>
</dbReference>
<dbReference type="Pfam" id="PF13711">
    <property type="entry name" value="DUF4160"/>
    <property type="match status" value="1"/>
</dbReference>